<comment type="caution">
    <text evidence="1">The sequence shown here is derived from an EMBL/GenBank/DDBJ whole genome shotgun (WGS) entry which is preliminary data.</text>
</comment>
<dbReference type="AlphaFoldDB" id="X0XC90"/>
<proteinExistence type="predicted"/>
<dbReference type="EMBL" id="BARS01030501">
    <property type="protein sequence ID" value="GAG22551.1"/>
    <property type="molecule type" value="Genomic_DNA"/>
</dbReference>
<evidence type="ECO:0000313" key="1">
    <source>
        <dbReference type="EMBL" id="GAG22551.1"/>
    </source>
</evidence>
<reference evidence="1" key="1">
    <citation type="journal article" date="2014" name="Front. Microbiol.">
        <title>High frequency of phylogenetically diverse reductive dehalogenase-homologous genes in deep subseafloor sedimentary metagenomes.</title>
        <authorList>
            <person name="Kawai M."/>
            <person name="Futagami T."/>
            <person name="Toyoda A."/>
            <person name="Takaki Y."/>
            <person name="Nishi S."/>
            <person name="Hori S."/>
            <person name="Arai W."/>
            <person name="Tsubouchi T."/>
            <person name="Morono Y."/>
            <person name="Uchiyama I."/>
            <person name="Ito T."/>
            <person name="Fujiyama A."/>
            <person name="Inagaki F."/>
            <person name="Takami H."/>
        </authorList>
    </citation>
    <scope>NUCLEOTIDE SEQUENCE</scope>
    <source>
        <strain evidence="1">Expedition CK06-06</strain>
    </source>
</reference>
<accession>X0XC90</accession>
<sequence length="252" mass="26769">MDVTLALTYQEQNDNKAIVLTDASDWDSSTTTLTSGDDNIDGDFYEITAQNTLDMTTIGSPDNVVGTRFVADAALTLGAGDILTPVTPTIAEIVTLTLDTTITGVDETATSKTQVDLVSEFGAFTVQGDLVFTITAALLGDTADTELIDGLYALVYTVTYDGDGVAVKTDTLSVTILVYGQVKVATYEKLREISTLYMCTNGCPSPEISEADLCGAYLSGIENSAFTAKTEELLSQLVVLDNMITNGSKITW</sequence>
<protein>
    <submittedName>
        <fullName evidence="1">Uncharacterized protein</fullName>
    </submittedName>
</protein>
<gene>
    <name evidence="1" type="ORF">S01H1_47571</name>
</gene>
<organism evidence="1">
    <name type="scientific">marine sediment metagenome</name>
    <dbReference type="NCBI Taxonomy" id="412755"/>
    <lineage>
        <taxon>unclassified sequences</taxon>
        <taxon>metagenomes</taxon>
        <taxon>ecological metagenomes</taxon>
    </lineage>
</organism>
<name>X0XC90_9ZZZZ</name>